<keyword evidence="2" id="KW-1185">Reference proteome</keyword>
<evidence type="ECO:0000313" key="2">
    <source>
        <dbReference type="Proteomes" id="UP000224460"/>
    </source>
</evidence>
<protein>
    <submittedName>
        <fullName evidence="1">Uncharacterized protein</fullName>
    </submittedName>
</protein>
<reference evidence="1" key="1">
    <citation type="submission" date="2017-10" db="EMBL/GenBank/DDBJ databases">
        <title>Genome sequence of cellulolytic Lachnospiraceae bacterium XHS1971 isolated from hotspring sediment.</title>
        <authorList>
            <person name="Vasudevan G."/>
            <person name="Joshi A.J."/>
            <person name="Hivarkar S."/>
            <person name="Lanjekar V.B."/>
            <person name="Dhakephalkar P.K."/>
            <person name="Dagar S."/>
        </authorList>
    </citation>
    <scope>NUCLEOTIDE SEQUENCE</scope>
    <source>
        <strain evidence="1">XHS1971</strain>
    </source>
</reference>
<sequence length="291" mass="33954">MEAPITAIGFSKIVDEDKLQEMVKEILDKPTIQLASKTKSKEILGEYYKKYGENTYLMVRIVVRSEKKDAKIEVEQCEPYVEARHCIEVEELTVECIDDDYSYYAICEEKETGMPFIFWLQNVIDYTEANSENKKFNKVKVVGLATEGTIVLPIERDEEEESIEKEEREKFKVMVQRAREGDEEAKELLEKEEKELDEQLKERMLEEDFLSIMSGYFVPTTLEDAIYAILGEIKEIHIRKNMKTKEEMYLFVLNVNDMPLEVMINKKILIGEPSIGMRFMGTCWLQGTVIC</sequence>
<comment type="caution">
    <text evidence="1">The sequence shown here is derived from an EMBL/GenBank/DDBJ whole genome shotgun (WGS) entry which is preliminary data.</text>
</comment>
<gene>
    <name evidence="1" type="ORF">CS063_08285</name>
</gene>
<proteinExistence type="predicted"/>
<dbReference type="EMBL" id="PEDL01000007">
    <property type="protein sequence ID" value="PHV70757.1"/>
    <property type="molecule type" value="Genomic_DNA"/>
</dbReference>
<organism evidence="1 2">
    <name type="scientific">Sporanaerobium hydrogeniformans</name>
    <dbReference type="NCBI Taxonomy" id="3072179"/>
    <lineage>
        <taxon>Bacteria</taxon>
        <taxon>Bacillati</taxon>
        <taxon>Bacillota</taxon>
        <taxon>Clostridia</taxon>
        <taxon>Lachnospirales</taxon>
        <taxon>Lachnospiraceae</taxon>
        <taxon>Sporanaerobium</taxon>
    </lineage>
</organism>
<name>A0AC61DDT8_9FIRM</name>
<accession>A0AC61DDT8</accession>
<evidence type="ECO:0000313" key="1">
    <source>
        <dbReference type="EMBL" id="PHV70757.1"/>
    </source>
</evidence>
<dbReference type="Proteomes" id="UP000224460">
    <property type="component" value="Unassembled WGS sequence"/>
</dbReference>